<evidence type="ECO:0000313" key="2">
    <source>
        <dbReference type="Proteomes" id="UP000029424"/>
    </source>
</evidence>
<dbReference type="EMBL" id="CP008726">
    <property type="protein sequence ID" value="AIO67671.1"/>
    <property type="molecule type" value="Genomic_DNA"/>
</dbReference>
<dbReference type="RefSeq" id="WP_197964302.1">
    <property type="nucleotide sequence ID" value="NZ_CP008726.1"/>
</dbReference>
<protein>
    <submittedName>
        <fullName evidence="1">Uncharacterized protein</fullName>
    </submittedName>
</protein>
<dbReference type="AlphaFoldDB" id="A0AAI8B8U0"/>
<organism evidence="1 2">
    <name type="scientific">Burkholderia oklahomensis</name>
    <dbReference type="NCBI Taxonomy" id="342113"/>
    <lineage>
        <taxon>Bacteria</taxon>
        <taxon>Pseudomonadati</taxon>
        <taxon>Pseudomonadota</taxon>
        <taxon>Betaproteobacteria</taxon>
        <taxon>Burkholderiales</taxon>
        <taxon>Burkholderiaceae</taxon>
        <taxon>Burkholderia</taxon>
        <taxon>pseudomallei group</taxon>
    </lineage>
</organism>
<sequence>MALLKVNPGDVVAVPAEKKGEWGFVLARVIRSGVVTWIEVFEDFYTDFNIDEKAIAARNFSEEARLFKPVYAAFDFGKYFGKVKWPVLATDASYTPDQSNISSIEFEGDSYQESGIYYKNGVECVEPAGVRRGLENRTIYSNPQLVRRINLYLSGYFEKGVPWNSEVIRAVVEKEGMDWWVDGINACNDKADAVALKFKEVRKRVKK</sequence>
<name>A0AAI8B8U0_9BURK</name>
<reference evidence="1 2" key="1">
    <citation type="submission" date="2014-06" db="EMBL/GenBank/DDBJ databases">
        <authorList>
            <person name="Bishop-Lilly K.A."/>
            <person name="Broomall S.M."/>
            <person name="Chain P.S."/>
            <person name="Chertkov O."/>
            <person name="Coyne S.R."/>
            <person name="Daligault H.E."/>
            <person name="Davenport K.W."/>
            <person name="Erkkila T."/>
            <person name="Frey K.G."/>
            <person name="Gibbons H.S."/>
            <person name="Gu W."/>
            <person name="Jaissle J."/>
            <person name="Johnson S.L."/>
            <person name="Koroleva G.I."/>
            <person name="Ladner J.T."/>
            <person name="Lo C.-C."/>
            <person name="Minogue T.D."/>
            <person name="Munk C."/>
            <person name="Palacios G.F."/>
            <person name="Redden C.L."/>
            <person name="Rosenzweig C.N."/>
            <person name="Scholz M.B."/>
            <person name="Teshima H."/>
            <person name="Xu Y."/>
        </authorList>
    </citation>
    <scope>NUCLEOTIDE SEQUENCE [LARGE SCALE GENOMIC DNA]</scope>
    <source>
        <strain evidence="1 2">EO147</strain>
    </source>
</reference>
<evidence type="ECO:0000313" key="1">
    <source>
        <dbReference type="EMBL" id="AIO67671.1"/>
    </source>
</evidence>
<keyword evidence="2" id="KW-1185">Reference proteome</keyword>
<accession>A0AAI8B8U0</accession>
<dbReference type="KEGG" id="bok:DM82_1944"/>
<proteinExistence type="predicted"/>
<dbReference type="Proteomes" id="UP000029424">
    <property type="component" value="Chromosome 1"/>
</dbReference>
<gene>
    <name evidence="1" type="ORF">DM82_1944</name>
</gene>